<keyword evidence="3" id="KW-1185">Reference proteome</keyword>
<name>A0ABX9DZX8_9PSEU</name>
<feature type="compositionally biased region" description="Pro residues" evidence="1">
    <location>
        <begin position="1"/>
        <end position="14"/>
    </location>
</feature>
<sequence length="251" mass="26503">MPPPQNSSRPPPPGDSTMESPGQAKRHPRTNNHGRELSEAETLTGPSKATTPSKAGEARTPAGWRKATTLAGPGRATPPVGAGKATTMAGSNERDDHSGVERSDDHGRVKQRNTPVGLGETTALGWVGRSEDPTTTKARGRAKRRPGGVPGTGVERSEDQAGVRGLGSSEAKARRGSGGAAPRLGSGGWAPRKHHDRGKVCAFRRHRTPEDRAPGAPRTTSTHSRTRRELQVSATMEVPRGRRRRSGGDAK</sequence>
<protein>
    <submittedName>
        <fullName evidence="2">Uncharacterized protein</fullName>
    </submittedName>
</protein>
<comment type="caution">
    <text evidence="2">The sequence shown here is derived from an EMBL/GenBank/DDBJ whole genome shotgun (WGS) entry which is preliminary data.</text>
</comment>
<feature type="region of interest" description="Disordered" evidence="1">
    <location>
        <begin position="1"/>
        <end position="251"/>
    </location>
</feature>
<reference evidence="2 3" key="1">
    <citation type="submission" date="2018-06" db="EMBL/GenBank/DDBJ databases">
        <title>Genomic Encyclopedia of Type Strains, Phase IV (KMG-IV): sequencing the most valuable type-strain genomes for metagenomic binning, comparative biology and taxonomic classification.</title>
        <authorList>
            <person name="Goeker M."/>
        </authorList>
    </citation>
    <scope>NUCLEOTIDE SEQUENCE [LARGE SCALE GENOMIC DNA]</scope>
    <source>
        <strain evidence="2 3">DSM 45479</strain>
    </source>
</reference>
<feature type="compositionally biased region" description="Basic residues" evidence="1">
    <location>
        <begin position="191"/>
        <end position="207"/>
    </location>
</feature>
<evidence type="ECO:0000313" key="3">
    <source>
        <dbReference type="Proteomes" id="UP000248714"/>
    </source>
</evidence>
<evidence type="ECO:0000256" key="1">
    <source>
        <dbReference type="SAM" id="MobiDB-lite"/>
    </source>
</evidence>
<dbReference type="Proteomes" id="UP000248714">
    <property type="component" value="Unassembled WGS sequence"/>
</dbReference>
<gene>
    <name evidence="2" type="ORF">C8D87_110225</name>
</gene>
<proteinExistence type="predicted"/>
<feature type="compositionally biased region" description="Polar residues" evidence="1">
    <location>
        <begin position="44"/>
        <end position="53"/>
    </location>
</feature>
<evidence type="ECO:0000313" key="2">
    <source>
        <dbReference type="EMBL" id="RAS61277.1"/>
    </source>
</evidence>
<feature type="compositionally biased region" description="Basic and acidic residues" evidence="1">
    <location>
        <begin position="92"/>
        <end position="108"/>
    </location>
</feature>
<organism evidence="2 3">
    <name type="scientific">Lentzea atacamensis</name>
    <dbReference type="NCBI Taxonomy" id="531938"/>
    <lineage>
        <taxon>Bacteria</taxon>
        <taxon>Bacillati</taxon>
        <taxon>Actinomycetota</taxon>
        <taxon>Actinomycetes</taxon>
        <taxon>Pseudonocardiales</taxon>
        <taxon>Pseudonocardiaceae</taxon>
        <taxon>Lentzea</taxon>
    </lineage>
</organism>
<dbReference type="EMBL" id="QLTT01000010">
    <property type="protein sequence ID" value="RAS61277.1"/>
    <property type="molecule type" value="Genomic_DNA"/>
</dbReference>
<accession>A0ABX9DZX8</accession>